<reference evidence="1" key="1">
    <citation type="submission" date="2016-01" db="EMBL/GenBank/DDBJ databases">
        <title>Reference transcriptome for the parasite Schistocephalus solidus: insights into the molecular evolution of parasitism.</title>
        <authorList>
            <person name="Hebert F.O."/>
            <person name="Grambauer S."/>
            <person name="Barber I."/>
            <person name="Landry C.R."/>
            <person name="Aubin-Horth N."/>
        </authorList>
    </citation>
    <scope>NUCLEOTIDE SEQUENCE</scope>
</reference>
<organism evidence="1">
    <name type="scientific">Schistocephalus solidus</name>
    <name type="common">Tapeworm</name>
    <dbReference type="NCBI Taxonomy" id="70667"/>
    <lineage>
        <taxon>Eukaryota</taxon>
        <taxon>Metazoa</taxon>
        <taxon>Spiralia</taxon>
        <taxon>Lophotrochozoa</taxon>
        <taxon>Platyhelminthes</taxon>
        <taxon>Cestoda</taxon>
        <taxon>Eucestoda</taxon>
        <taxon>Diphyllobothriidea</taxon>
        <taxon>Diphyllobothriidae</taxon>
        <taxon>Schistocephalus</taxon>
    </lineage>
</organism>
<dbReference type="AlphaFoldDB" id="A0A0V0JBR3"/>
<sequence length="139" mass="15773">MHVVFCQPMVLMYHGPRYLNPSLGSHRWVCSVILSSNFTFHRLGEVSCYSDQHVYQVKLFRAKAVELGISFLSMTIFTRFIGDSLSTGRTQSTWPLVGQFTSCTLKDLVEPKVDRWFLGIRLKPNELPVSLSVMPDGTS</sequence>
<name>A0A0V0JBR3_SCHSO</name>
<proteinExistence type="predicted"/>
<accession>A0A0V0JBR3</accession>
<dbReference type="EMBL" id="GEEE01000540">
    <property type="protein sequence ID" value="JAP62685.1"/>
    <property type="molecule type" value="Transcribed_RNA"/>
</dbReference>
<gene>
    <name evidence="1" type="ORF">TR92309</name>
</gene>
<evidence type="ECO:0000313" key="1">
    <source>
        <dbReference type="EMBL" id="JAP62685.1"/>
    </source>
</evidence>
<protein>
    <submittedName>
        <fullName evidence="1">Uncharacterized protein</fullName>
    </submittedName>
</protein>